<evidence type="ECO:0000313" key="3">
    <source>
        <dbReference type="Proteomes" id="UP000648187"/>
    </source>
</evidence>
<feature type="transmembrane region" description="Helical" evidence="1">
    <location>
        <begin position="237"/>
        <end position="256"/>
    </location>
</feature>
<comment type="caution">
    <text evidence="2">The sequence shown here is derived from an EMBL/GenBank/DDBJ whole genome shotgun (WGS) entry which is preliminary data.</text>
</comment>
<keyword evidence="1" id="KW-1133">Transmembrane helix</keyword>
<keyword evidence="1" id="KW-0472">Membrane</keyword>
<organism evidence="2 3">
    <name type="scientific">Spodoptera exigua</name>
    <name type="common">Beet armyworm</name>
    <name type="synonym">Noctua fulgens</name>
    <dbReference type="NCBI Taxonomy" id="7107"/>
    <lineage>
        <taxon>Eukaryota</taxon>
        <taxon>Metazoa</taxon>
        <taxon>Ecdysozoa</taxon>
        <taxon>Arthropoda</taxon>
        <taxon>Hexapoda</taxon>
        <taxon>Insecta</taxon>
        <taxon>Pterygota</taxon>
        <taxon>Neoptera</taxon>
        <taxon>Endopterygota</taxon>
        <taxon>Lepidoptera</taxon>
        <taxon>Glossata</taxon>
        <taxon>Ditrysia</taxon>
        <taxon>Noctuoidea</taxon>
        <taxon>Noctuidae</taxon>
        <taxon>Amphipyrinae</taxon>
        <taxon>Spodoptera</taxon>
    </lineage>
</organism>
<keyword evidence="3" id="KW-1185">Reference proteome</keyword>
<dbReference type="EMBL" id="JACKWZ010000484">
    <property type="protein sequence ID" value="KAF9407335.1"/>
    <property type="molecule type" value="Genomic_DNA"/>
</dbReference>
<protein>
    <recommendedName>
        <fullName evidence="4">Gustatory receptor</fullName>
    </recommendedName>
</protein>
<gene>
    <name evidence="2" type="ORF">HW555_012615</name>
</gene>
<evidence type="ECO:0000313" key="2">
    <source>
        <dbReference type="EMBL" id="KAF9407335.1"/>
    </source>
</evidence>
<reference evidence="2" key="1">
    <citation type="submission" date="2020-08" db="EMBL/GenBank/DDBJ databases">
        <title>Spodoptera exigua strain:BAW_Kor-Di-RS1 Genome sequencing and assembly.</title>
        <authorList>
            <person name="Kim J."/>
            <person name="Nam H.Y."/>
            <person name="Kwon M."/>
            <person name="Choi J.H."/>
            <person name="Cho S.R."/>
            <person name="Kim G.-H."/>
        </authorList>
    </citation>
    <scope>NUCLEOTIDE SEQUENCE</scope>
    <source>
        <strain evidence="2">BAW_Kor-Di-RS1</strain>
        <tissue evidence="2">Whole-body</tissue>
    </source>
</reference>
<evidence type="ECO:0008006" key="4">
    <source>
        <dbReference type="Google" id="ProtNLM"/>
    </source>
</evidence>
<proteinExistence type="predicted"/>
<feature type="transmembrane region" description="Helical" evidence="1">
    <location>
        <begin position="143"/>
        <end position="167"/>
    </location>
</feature>
<sequence>MYGRSEGLKDALIPLRVVEDKSHHFKRLRRMFVSVENSKGFFQVILKLIVLFNRMGTGADMETIHPNQSGSGFGRNVYQDHPNPHRPNEPMETLTRKQPQRDYHFDQVIFFRTIDLFMRGLIYLYLYLIVLKTSDVEEEIHNYTIIATLIVGLDWMIKNIIIISAICMQCEKFQMHIEEAESACIQLVMKRDCPKSNKYLYKRVLQYNHLFTKMSAYGFFTFDAKLPMPLLGLLTNYIIRLRSILFTCLILVSWMLKDIIMINCICVRCEKFYICLEEAKSVCIQRVMLVNCPTSYNRLCKRVLQVNRTFNKMSAYGFFTIDANLPVPFARLMTSYIIILLQFSFL</sequence>
<dbReference type="AlphaFoldDB" id="A0A835G765"/>
<feature type="transmembrane region" description="Helical" evidence="1">
    <location>
        <begin position="109"/>
        <end position="131"/>
    </location>
</feature>
<name>A0A835G765_SPOEX</name>
<keyword evidence="1" id="KW-0812">Transmembrane</keyword>
<dbReference type="Proteomes" id="UP000648187">
    <property type="component" value="Unassembled WGS sequence"/>
</dbReference>
<evidence type="ECO:0000256" key="1">
    <source>
        <dbReference type="SAM" id="Phobius"/>
    </source>
</evidence>
<accession>A0A835G765</accession>